<dbReference type="CDD" id="cd19091">
    <property type="entry name" value="AKR_PsAKR"/>
    <property type="match status" value="1"/>
</dbReference>
<dbReference type="GO" id="GO:0005829">
    <property type="term" value="C:cytosol"/>
    <property type="evidence" value="ECO:0007669"/>
    <property type="project" value="TreeGrafter"/>
</dbReference>
<keyword evidence="1" id="KW-0560">Oxidoreductase</keyword>
<evidence type="ECO:0000313" key="4">
    <source>
        <dbReference type="Proteomes" id="UP000249746"/>
    </source>
</evidence>
<sequence>MQYRQLGNSGQMIPAMMLGTATFGGSTEFFKRWGQTNLQEAKELIKTCMDYGCNAFDTADCYSLGDSEKILGEALKDYKREDVFISTKTGQPLSENPNDIGTSRAKILKSVDESLKRLKSDYIDLYYLHCYDAKTPHLEALQTLNDLVRVGKIRYFGISNYSAWHLMKMLKIADEYKLQRPVAQQVYYSLAARDIENELMPLALEEKIGTFVWSPLSGAMLTGKITRNVKNIESSRLNAGGAWDMDMEHLYNITDVLEIITKESGYSFAQISLAWVLSRPSISGLIIGAKNTTQLKDNLKASSITLDTKHIQMLDRASQTKLPYPYWLQRSSVEARDPYPVARY</sequence>
<dbReference type="InterPro" id="IPR023210">
    <property type="entry name" value="NADP_OxRdtase_dom"/>
</dbReference>
<comment type="caution">
    <text evidence="3">The sequence shown here is derived from an EMBL/GenBank/DDBJ whole genome shotgun (WGS) entry which is preliminary data.</text>
</comment>
<dbReference type="FunFam" id="3.20.20.100:FF:000004">
    <property type="entry name" value="Oxidoreductase, aldo/keto reductase"/>
    <property type="match status" value="1"/>
</dbReference>
<feature type="domain" description="NADP-dependent oxidoreductase" evidence="2">
    <location>
        <begin position="16"/>
        <end position="317"/>
    </location>
</feature>
<dbReference type="Gene3D" id="3.20.20.100">
    <property type="entry name" value="NADP-dependent oxidoreductase domain"/>
    <property type="match status" value="1"/>
</dbReference>
<dbReference type="EMBL" id="NBIU01000041">
    <property type="protein sequence ID" value="PZT47338.1"/>
    <property type="molecule type" value="Genomic_DNA"/>
</dbReference>
<name>A0A2W6MVT6_9HELI</name>
<dbReference type="AlphaFoldDB" id="A0A2W6MVT6"/>
<gene>
    <name evidence="3" type="ORF">B6S12_09535</name>
</gene>
<protein>
    <submittedName>
        <fullName evidence="3">Aldo/keto reductase</fullName>
    </submittedName>
</protein>
<organism evidence="3 4">
    <name type="scientific">Helicobacter valdiviensis</name>
    <dbReference type="NCBI Taxonomy" id="1458358"/>
    <lineage>
        <taxon>Bacteria</taxon>
        <taxon>Pseudomonadati</taxon>
        <taxon>Campylobacterota</taxon>
        <taxon>Epsilonproteobacteria</taxon>
        <taxon>Campylobacterales</taxon>
        <taxon>Helicobacteraceae</taxon>
        <taxon>Helicobacter</taxon>
    </lineage>
</organism>
<keyword evidence="4" id="KW-1185">Reference proteome</keyword>
<proteinExistence type="predicted"/>
<accession>A0A2W6MVT6</accession>
<dbReference type="SUPFAM" id="SSF51430">
    <property type="entry name" value="NAD(P)-linked oxidoreductase"/>
    <property type="match status" value="1"/>
</dbReference>
<dbReference type="PANTHER" id="PTHR43364:SF18">
    <property type="entry name" value="OXIDOREDUCTASE"/>
    <property type="match status" value="1"/>
</dbReference>
<evidence type="ECO:0000313" key="3">
    <source>
        <dbReference type="EMBL" id="PZT47338.1"/>
    </source>
</evidence>
<evidence type="ECO:0000259" key="2">
    <source>
        <dbReference type="Pfam" id="PF00248"/>
    </source>
</evidence>
<dbReference type="Proteomes" id="UP000249746">
    <property type="component" value="Unassembled WGS sequence"/>
</dbReference>
<dbReference type="InterPro" id="IPR050523">
    <property type="entry name" value="AKR_Detox_Biosynth"/>
</dbReference>
<dbReference type="RefSeq" id="WP_111230568.1">
    <property type="nucleotide sequence ID" value="NZ_NBIU01000041.1"/>
</dbReference>
<dbReference type="InterPro" id="IPR036812">
    <property type="entry name" value="NAD(P)_OxRdtase_dom_sf"/>
</dbReference>
<dbReference type="InterPro" id="IPR020471">
    <property type="entry name" value="AKR"/>
</dbReference>
<dbReference type="OrthoDB" id="5328358at2"/>
<dbReference type="GO" id="GO:0016491">
    <property type="term" value="F:oxidoreductase activity"/>
    <property type="evidence" value="ECO:0007669"/>
    <property type="project" value="UniProtKB-KW"/>
</dbReference>
<dbReference type="Pfam" id="PF00248">
    <property type="entry name" value="Aldo_ket_red"/>
    <property type="match status" value="1"/>
</dbReference>
<evidence type="ECO:0000256" key="1">
    <source>
        <dbReference type="ARBA" id="ARBA00023002"/>
    </source>
</evidence>
<dbReference type="PANTHER" id="PTHR43364">
    <property type="entry name" value="NADH-SPECIFIC METHYLGLYOXAL REDUCTASE-RELATED"/>
    <property type="match status" value="1"/>
</dbReference>
<reference evidence="3 4" key="1">
    <citation type="submission" date="2017-03" db="EMBL/GenBank/DDBJ databases">
        <title>Genomic and clinical evidence uncovers the enterohepatic species Helicobacter valdiviensis as a potential human intestinal pathogen.</title>
        <authorList>
            <person name="Fresia P."/>
            <person name="Jara R."/>
            <person name="Sierra R."/>
            <person name="Ferres I."/>
            <person name="Greif G."/>
            <person name="Iraola G."/>
            <person name="Collado L."/>
        </authorList>
    </citation>
    <scope>NUCLEOTIDE SEQUENCE [LARGE SCALE GENOMIC DNA]</scope>
    <source>
        <strain evidence="3 4">WBE14</strain>
    </source>
</reference>
<dbReference type="PRINTS" id="PR00069">
    <property type="entry name" value="ALDKETRDTASE"/>
</dbReference>